<dbReference type="GO" id="GO:0016301">
    <property type="term" value="F:kinase activity"/>
    <property type="evidence" value="ECO:0007669"/>
    <property type="project" value="UniProtKB-KW"/>
</dbReference>
<keyword evidence="3" id="KW-0597">Phosphoprotein</keyword>
<gene>
    <name evidence="12" type="ORF">ACFSE6_16480</name>
</gene>
<dbReference type="InterPro" id="IPR050482">
    <property type="entry name" value="Sensor_HK_TwoCompSys"/>
</dbReference>
<sequence>MSTSTRRWRLADVLPAALILTFGVPGTIGAGRFGPGGESSRPGDGSFGPPDGVFGPGGIALDFRDVDALALGLVALTAVALLWRRRYPMLVLAGVTGAITVYLALGYPYGPIFVTFLLAVYTVARHRPAARSVPAVVVALALLMAHLLVPSATVIGLGPALTWAVVPFAIGAVVRNSAIAADRARADAVRQGVDAERLRVAQEVHDVVGHGLAAIKMQSDVALHLLDRDPDQAVRSLRAISETSGDALQDLRSTLAAVQGDVASRRPGPSLERLEDLRDRMASSGLDVELSAPDPLPRVDPAVEVAAYRVVQESLTNVLKHGPVPTVHVEIEQHGTDLLVRVTNPLHGDTPDDVTPGLGIPGMRERVTTVGGAFRAGPAYGRFEVEAVMPTGGQPE</sequence>
<dbReference type="SUPFAM" id="SSF55874">
    <property type="entry name" value="ATPase domain of HSP90 chaperone/DNA topoisomerase II/histidine kinase"/>
    <property type="match status" value="1"/>
</dbReference>
<evidence type="ECO:0000256" key="6">
    <source>
        <dbReference type="ARBA" id="ARBA00022777"/>
    </source>
</evidence>
<keyword evidence="4" id="KW-0808">Transferase</keyword>
<dbReference type="InterPro" id="IPR011712">
    <property type="entry name" value="Sig_transdc_His_kin_sub3_dim/P"/>
</dbReference>
<dbReference type="EMBL" id="JBHUEE010000010">
    <property type="protein sequence ID" value="MFD1719442.1"/>
    <property type="molecule type" value="Genomic_DNA"/>
</dbReference>
<keyword evidence="6 12" id="KW-0418">Kinase</keyword>
<evidence type="ECO:0000256" key="2">
    <source>
        <dbReference type="ARBA" id="ARBA00012438"/>
    </source>
</evidence>
<keyword evidence="9" id="KW-0812">Transmembrane</keyword>
<feature type="transmembrane region" description="Helical" evidence="9">
    <location>
        <begin position="154"/>
        <end position="174"/>
    </location>
</feature>
<feature type="domain" description="Signal transduction histidine kinase subgroup 3 dimerisation and phosphoacceptor" evidence="10">
    <location>
        <begin position="196"/>
        <end position="259"/>
    </location>
</feature>
<evidence type="ECO:0000256" key="3">
    <source>
        <dbReference type="ARBA" id="ARBA00022553"/>
    </source>
</evidence>
<keyword evidence="13" id="KW-1185">Reference proteome</keyword>
<evidence type="ECO:0000259" key="10">
    <source>
        <dbReference type="Pfam" id="PF07730"/>
    </source>
</evidence>
<protein>
    <recommendedName>
        <fullName evidence="2">histidine kinase</fullName>
        <ecNumber evidence="2">2.7.13.3</ecNumber>
    </recommendedName>
</protein>
<evidence type="ECO:0000256" key="1">
    <source>
        <dbReference type="ARBA" id="ARBA00000085"/>
    </source>
</evidence>
<evidence type="ECO:0000256" key="4">
    <source>
        <dbReference type="ARBA" id="ARBA00022679"/>
    </source>
</evidence>
<evidence type="ECO:0000313" key="13">
    <source>
        <dbReference type="Proteomes" id="UP001597277"/>
    </source>
</evidence>
<accession>A0ABW4LAW9</accession>
<dbReference type="EC" id="2.7.13.3" evidence="2"/>
<dbReference type="Pfam" id="PF23539">
    <property type="entry name" value="DUF7134"/>
    <property type="match status" value="1"/>
</dbReference>
<reference evidence="13" key="1">
    <citation type="journal article" date="2019" name="Int. J. Syst. Evol. Microbiol.">
        <title>The Global Catalogue of Microorganisms (GCM) 10K type strain sequencing project: providing services to taxonomists for standard genome sequencing and annotation.</title>
        <authorList>
            <consortium name="The Broad Institute Genomics Platform"/>
            <consortium name="The Broad Institute Genome Sequencing Center for Infectious Disease"/>
            <person name="Wu L."/>
            <person name="Ma J."/>
        </authorList>
    </citation>
    <scope>NUCLEOTIDE SEQUENCE [LARGE SCALE GENOMIC DNA]</scope>
    <source>
        <strain evidence="13">JCM 17130</strain>
    </source>
</reference>
<evidence type="ECO:0000259" key="11">
    <source>
        <dbReference type="Pfam" id="PF23539"/>
    </source>
</evidence>
<proteinExistence type="predicted"/>
<dbReference type="Pfam" id="PF07730">
    <property type="entry name" value="HisKA_3"/>
    <property type="match status" value="1"/>
</dbReference>
<keyword evidence="8" id="KW-0902">Two-component regulatory system</keyword>
<feature type="transmembrane region" description="Helical" evidence="9">
    <location>
        <begin position="66"/>
        <end position="83"/>
    </location>
</feature>
<evidence type="ECO:0000256" key="8">
    <source>
        <dbReference type="ARBA" id="ARBA00023012"/>
    </source>
</evidence>
<dbReference type="RefSeq" id="WP_388009746.1">
    <property type="nucleotide sequence ID" value="NZ_JBHUEE010000010.1"/>
</dbReference>
<keyword evidence="9" id="KW-1133">Transmembrane helix</keyword>
<keyword evidence="7" id="KW-0067">ATP-binding</keyword>
<dbReference type="PANTHER" id="PTHR24421:SF10">
    <property type="entry name" value="NITRATE_NITRITE SENSOR PROTEIN NARQ"/>
    <property type="match status" value="1"/>
</dbReference>
<evidence type="ECO:0000256" key="9">
    <source>
        <dbReference type="SAM" id="Phobius"/>
    </source>
</evidence>
<comment type="catalytic activity">
    <reaction evidence="1">
        <text>ATP + protein L-histidine = ADP + protein N-phospho-L-histidine.</text>
        <dbReference type="EC" id="2.7.13.3"/>
    </reaction>
</comment>
<name>A0ABW4LAW9_9MICO</name>
<keyword evidence="5" id="KW-0547">Nucleotide-binding</keyword>
<evidence type="ECO:0000256" key="7">
    <source>
        <dbReference type="ARBA" id="ARBA00022840"/>
    </source>
</evidence>
<dbReference type="Proteomes" id="UP001597277">
    <property type="component" value="Unassembled WGS sequence"/>
</dbReference>
<keyword evidence="9" id="KW-0472">Membrane</keyword>
<comment type="caution">
    <text evidence="12">The sequence shown here is derived from an EMBL/GenBank/DDBJ whole genome shotgun (WGS) entry which is preliminary data.</text>
</comment>
<feature type="transmembrane region" description="Helical" evidence="9">
    <location>
        <begin position="90"/>
        <end position="109"/>
    </location>
</feature>
<dbReference type="CDD" id="cd16917">
    <property type="entry name" value="HATPase_UhpB-NarQ-NarX-like"/>
    <property type="match status" value="1"/>
</dbReference>
<feature type="domain" description="DUF7134" evidence="11">
    <location>
        <begin position="67"/>
        <end position="169"/>
    </location>
</feature>
<dbReference type="PANTHER" id="PTHR24421">
    <property type="entry name" value="NITRATE/NITRITE SENSOR PROTEIN NARX-RELATED"/>
    <property type="match status" value="1"/>
</dbReference>
<evidence type="ECO:0000256" key="5">
    <source>
        <dbReference type="ARBA" id="ARBA00022741"/>
    </source>
</evidence>
<dbReference type="Gene3D" id="3.30.565.10">
    <property type="entry name" value="Histidine kinase-like ATPase, C-terminal domain"/>
    <property type="match status" value="1"/>
</dbReference>
<evidence type="ECO:0000313" key="12">
    <source>
        <dbReference type="EMBL" id="MFD1719442.1"/>
    </source>
</evidence>
<organism evidence="12 13">
    <name type="scientific">Georgenia deserti</name>
    <dbReference type="NCBI Taxonomy" id="2093781"/>
    <lineage>
        <taxon>Bacteria</taxon>
        <taxon>Bacillati</taxon>
        <taxon>Actinomycetota</taxon>
        <taxon>Actinomycetes</taxon>
        <taxon>Micrococcales</taxon>
        <taxon>Bogoriellaceae</taxon>
        <taxon>Georgenia</taxon>
    </lineage>
</organism>
<dbReference type="Gene3D" id="1.20.5.1930">
    <property type="match status" value="1"/>
</dbReference>
<dbReference type="InterPro" id="IPR036890">
    <property type="entry name" value="HATPase_C_sf"/>
</dbReference>
<dbReference type="InterPro" id="IPR055558">
    <property type="entry name" value="DUF7134"/>
</dbReference>